<accession>A0A426ZQD0</accession>
<name>A0A426ZQD0_ENSVE</name>
<gene>
    <name evidence="1" type="ORF">B296_00040395</name>
</gene>
<dbReference type="EMBL" id="AMZH03005521">
    <property type="protein sequence ID" value="RRT66207.1"/>
    <property type="molecule type" value="Genomic_DNA"/>
</dbReference>
<reference evidence="1 2" key="1">
    <citation type="journal article" date="2014" name="Agronomy (Basel)">
        <title>A Draft Genome Sequence for Ensete ventricosum, the Drought-Tolerant Tree Against Hunger.</title>
        <authorList>
            <person name="Harrison J."/>
            <person name="Moore K.A."/>
            <person name="Paszkiewicz K."/>
            <person name="Jones T."/>
            <person name="Grant M."/>
            <person name="Ambacheew D."/>
            <person name="Muzemil S."/>
            <person name="Studholme D.J."/>
        </authorList>
    </citation>
    <scope>NUCLEOTIDE SEQUENCE [LARGE SCALE GENOMIC DNA]</scope>
</reference>
<evidence type="ECO:0000313" key="2">
    <source>
        <dbReference type="Proteomes" id="UP000287651"/>
    </source>
</evidence>
<organism evidence="1 2">
    <name type="scientific">Ensete ventricosum</name>
    <name type="common">Abyssinian banana</name>
    <name type="synonym">Musa ensete</name>
    <dbReference type="NCBI Taxonomy" id="4639"/>
    <lineage>
        <taxon>Eukaryota</taxon>
        <taxon>Viridiplantae</taxon>
        <taxon>Streptophyta</taxon>
        <taxon>Embryophyta</taxon>
        <taxon>Tracheophyta</taxon>
        <taxon>Spermatophyta</taxon>
        <taxon>Magnoliopsida</taxon>
        <taxon>Liliopsida</taxon>
        <taxon>Zingiberales</taxon>
        <taxon>Musaceae</taxon>
        <taxon>Ensete</taxon>
    </lineage>
</organism>
<dbReference type="AlphaFoldDB" id="A0A426ZQD0"/>
<dbReference type="Proteomes" id="UP000287651">
    <property type="component" value="Unassembled WGS sequence"/>
</dbReference>
<proteinExistence type="predicted"/>
<evidence type="ECO:0000313" key="1">
    <source>
        <dbReference type="EMBL" id="RRT66207.1"/>
    </source>
</evidence>
<protein>
    <submittedName>
        <fullName evidence="1">Uncharacterized protein</fullName>
    </submittedName>
</protein>
<sequence length="67" mass="7722">MKAHMKVPRMRLRHRVAVSSVPGLSLAFPRMSQRHKLAETWVPRLSLALPRLRQRPGSLCYSWGCRG</sequence>
<comment type="caution">
    <text evidence="1">The sequence shown here is derived from an EMBL/GenBank/DDBJ whole genome shotgun (WGS) entry which is preliminary data.</text>
</comment>